<feature type="coiled-coil region" evidence="5">
    <location>
        <begin position="798"/>
        <end position="882"/>
    </location>
</feature>
<organism evidence="10 11">
    <name type="scientific">Sphaeroforma arctica JP610</name>
    <dbReference type="NCBI Taxonomy" id="667725"/>
    <lineage>
        <taxon>Eukaryota</taxon>
        <taxon>Ichthyosporea</taxon>
        <taxon>Ichthyophonida</taxon>
        <taxon>Sphaeroforma</taxon>
    </lineage>
</organism>
<dbReference type="AlphaFoldDB" id="A0A0L0G1Y2"/>
<dbReference type="GO" id="GO:0045893">
    <property type="term" value="P:positive regulation of DNA-templated transcription"/>
    <property type="evidence" value="ECO:0007669"/>
    <property type="project" value="TreeGrafter"/>
</dbReference>
<feature type="compositionally biased region" description="Basic and acidic residues" evidence="6">
    <location>
        <begin position="305"/>
        <end position="316"/>
    </location>
</feature>
<dbReference type="Pfam" id="PF00249">
    <property type="entry name" value="Myb_DNA-binding"/>
    <property type="match status" value="1"/>
</dbReference>
<feature type="region of interest" description="Disordered" evidence="6">
    <location>
        <begin position="136"/>
        <end position="186"/>
    </location>
</feature>
<evidence type="ECO:0000313" key="11">
    <source>
        <dbReference type="Proteomes" id="UP000054560"/>
    </source>
</evidence>
<dbReference type="InterPro" id="IPR007526">
    <property type="entry name" value="SWIRM"/>
</dbReference>
<dbReference type="CDD" id="cd00167">
    <property type="entry name" value="SANT"/>
    <property type="match status" value="1"/>
</dbReference>
<evidence type="ECO:0000313" key="10">
    <source>
        <dbReference type="EMBL" id="KNC83137.1"/>
    </source>
</evidence>
<evidence type="ECO:0000256" key="5">
    <source>
        <dbReference type="SAM" id="Coils"/>
    </source>
</evidence>
<dbReference type="OrthoDB" id="118550at2759"/>
<dbReference type="PROSITE" id="PS51293">
    <property type="entry name" value="SANT"/>
    <property type="match status" value="1"/>
</dbReference>
<dbReference type="GO" id="GO:0042393">
    <property type="term" value="F:histone binding"/>
    <property type="evidence" value="ECO:0007669"/>
    <property type="project" value="TreeGrafter"/>
</dbReference>
<feature type="compositionally biased region" description="Basic residues" evidence="6">
    <location>
        <begin position="143"/>
        <end position="163"/>
    </location>
</feature>
<keyword evidence="5" id="KW-0175">Coiled coil</keyword>
<dbReference type="InterPro" id="IPR001005">
    <property type="entry name" value="SANT/Myb"/>
</dbReference>
<dbReference type="GO" id="GO:0003677">
    <property type="term" value="F:DNA binding"/>
    <property type="evidence" value="ECO:0007669"/>
    <property type="project" value="UniProtKB-KW"/>
</dbReference>
<feature type="domain" description="Chromo" evidence="9">
    <location>
        <begin position="1"/>
        <end position="144"/>
    </location>
</feature>
<keyword evidence="4" id="KW-0539">Nucleus</keyword>
<evidence type="ECO:0000256" key="2">
    <source>
        <dbReference type="ARBA" id="ARBA00023125"/>
    </source>
</evidence>
<name>A0A0L0G1Y2_9EUKA</name>
<dbReference type="PROSITE" id="PS50934">
    <property type="entry name" value="SWIRM"/>
    <property type="match status" value="1"/>
</dbReference>
<protein>
    <recommendedName>
        <fullName evidence="12">SWIRM domain-containing protein</fullName>
    </recommendedName>
</protein>
<feature type="region of interest" description="Disordered" evidence="6">
    <location>
        <begin position="885"/>
        <end position="954"/>
    </location>
</feature>
<keyword evidence="2" id="KW-0238">DNA-binding</keyword>
<evidence type="ECO:0000256" key="3">
    <source>
        <dbReference type="ARBA" id="ARBA00023163"/>
    </source>
</evidence>
<dbReference type="FunFam" id="1.10.10.60:FF:000014">
    <property type="entry name" value="SWI/SNF complex subunit SMARCC2 isoform C"/>
    <property type="match status" value="1"/>
</dbReference>
<dbReference type="SUPFAM" id="SSF46689">
    <property type="entry name" value="Homeodomain-like"/>
    <property type="match status" value="2"/>
</dbReference>
<feature type="region of interest" description="Disordered" evidence="6">
    <location>
        <begin position="750"/>
        <end position="772"/>
    </location>
</feature>
<dbReference type="FunFam" id="1.10.10.10:FF:000020">
    <property type="entry name" value="SWI/SNF complex subunit SMARCC2 isoform c"/>
    <property type="match status" value="1"/>
</dbReference>
<dbReference type="InterPro" id="IPR036388">
    <property type="entry name" value="WH-like_DNA-bd_sf"/>
</dbReference>
<feature type="compositionally biased region" description="Polar residues" evidence="6">
    <location>
        <begin position="944"/>
        <end position="954"/>
    </location>
</feature>
<dbReference type="EMBL" id="KQ241861">
    <property type="protein sequence ID" value="KNC83137.1"/>
    <property type="molecule type" value="Genomic_DNA"/>
</dbReference>
<sequence length="954" mass="105207">MLQWPKVYISSEGISSDRVASLTKMVKRWKGETVSEDAATLVVRRFGDEEENSEDDWMRPLEQRANKVLVHWWYKPDSYDNLVPAAEVTEDPIRPAVAKKYIVSTRMITDTNKYHEWVNPEDYLEEEVIAIEAAPASVSEKARSRKRKGKNRLTSQRSKRSRHSSTVSEEKDADYFKDMPAPPSPKVEVVDVNKKLEEAAGKKDPDLARVRAAHVVNATNATGDGKDPFFKDAVTDQEQAAAEEAELRETPEPAGATGEGKEVVEISPKSEKREQDKKTTVPETSRTEPNSVKAIKASSVSDSAVAEKETATDKSDASAIDVDATMADTESAPTKADGAENKSDAMDVDKEVDTAPKPTPVAPVKSSETRASAESAADKEKNITDVDSQETAPMEPEEREATVTEPEIEEQGPDKYYAEQTDMVVVPSHSAWFDYNAIHSIEKRALPEFFTGNSRSKTPEIYMAYRNFMVDTYRLRPKEYLTATACRRNMTGDVCAILRVHAFLEQWGLINYQADFDLRSGPLGPPSTSHFRVAAETPQGVQHIRTTTVSEQKTIESLIQLDSADALLKKDRLLDTRKDQYADAAKGPCGTCGAPCTSAVFRCNKATPELVLCHECFSQGQYPEEFGSNDFTKQNIKDDNVVPWTDQETLRLLEGIEMFKDDWVEISDHVGTHDQAECVLHFLRLPIQDPYLEPEIVGAGALACNPIPFSQTENPIMNTVAFLASVIDPAVAAAAAEAALAEYKSLGTEEWANDENDKENNEKGQTTQPTMSAAATDKLKLAATAAMSMAAVKAHALAEREEAEVRGLMAEIIECQLKKLEIKMNQFEKLESLMENEYHKLEAQRKELLRDKIKHQELEIERDTLQADCAALREELINTQKRLNQLQPAAASSPTSTTPANTTERPSANISGVASRPASQTSNPPPSTSVGNSPSPAMPGVSTGPGSTEMDTTR</sequence>
<evidence type="ECO:0000256" key="4">
    <source>
        <dbReference type="ARBA" id="ARBA00023242"/>
    </source>
</evidence>
<dbReference type="InterPro" id="IPR032451">
    <property type="entry name" value="SMARCC_C"/>
</dbReference>
<dbReference type="Pfam" id="PF04433">
    <property type="entry name" value="SWIRM"/>
    <property type="match status" value="1"/>
</dbReference>
<keyword evidence="11" id="KW-1185">Reference proteome</keyword>
<feature type="domain" description="SANT" evidence="8">
    <location>
        <begin position="644"/>
        <end position="690"/>
    </location>
</feature>
<feature type="compositionally biased region" description="Polar residues" evidence="6">
    <location>
        <begin position="901"/>
        <end position="935"/>
    </location>
</feature>
<dbReference type="Proteomes" id="UP000054560">
    <property type="component" value="Unassembled WGS sequence"/>
</dbReference>
<dbReference type="InterPro" id="IPR049898">
    <property type="entry name" value="MARR_BRCT_CHROMO"/>
</dbReference>
<dbReference type="InterPro" id="IPR017884">
    <property type="entry name" value="SANT_dom"/>
</dbReference>
<evidence type="ECO:0000259" key="7">
    <source>
        <dbReference type="PROSITE" id="PS50934"/>
    </source>
</evidence>
<feature type="compositionally biased region" description="Basic and acidic residues" evidence="6">
    <location>
        <begin position="259"/>
        <end position="280"/>
    </location>
</feature>
<dbReference type="RefSeq" id="XP_014157039.1">
    <property type="nucleotide sequence ID" value="XM_014301564.1"/>
</dbReference>
<dbReference type="STRING" id="667725.A0A0L0G1Y2"/>
<dbReference type="GO" id="GO:0016514">
    <property type="term" value="C:SWI/SNF complex"/>
    <property type="evidence" value="ECO:0007669"/>
    <property type="project" value="TreeGrafter"/>
</dbReference>
<dbReference type="eggNOG" id="KOG1279">
    <property type="taxonomic scope" value="Eukaryota"/>
</dbReference>
<evidence type="ECO:0000259" key="9">
    <source>
        <dbReference type="PROSITE" id="PS52032"/>
    </source>
</evidence>
<dbReference type="GeneID" id="25905113"/>
<evidence type="ECO:0000259" key="8">
    <source>
        <dbReference type="PROSITE" id="PS51293"/>
    </source>
</evidence>
<evidence type="ECO:0000256" key="6">
    <source>
        <dbReference type="SAM" id="MobiDB-lite"/>
    </source>
</evidence>
<dbReference type="Pfam" id="PF16495">
    <property type="entry name" value="SWIRM-assoc_1"/>
    <property type="match status" value="1"/>
</dbReference>
<proteinExistence type="predicted"/>
<dbReference type="PANTHER" id="PTHR12802">
    <property type="entry name" value="SWI/SNF COMPLEX-RELATED"/>
    <property type="match status" value="1"/>
</dbReference>
<dbReference type="Gene3D" id="1.10.10.60">
    <property type="entry name" value="Homeodomain-like"/>
    <property type="match status" value="1"/>
</dbReference>
<dbReference type="PANTHER" id="PTHR12802:SF41">
    <property type="entry name" value="BRAHMA ASSOCIATED PROTEIN 155 KDA"/>
    <property type="match status" value="1"/>
</dbReference>
<keyword evidence="1" id="KW-0805">Transcription regulation</keyword>
<accession>A0A0L0G1Y2</accession>
<dbReference type="PROSITE" id="PS52032">
    <property type="entry name" value="MARR_BRCT_CHROMO"/>
    <property type="match status" value="1"/>
</dbReference>
<dbReference type="SMART" id="SM00717">
    <property type="entry name" value="SANT"/>
    <property type="match status" value="1"/>
</dbReference>
<dbReference type="Gene3D" id="1.10.10.10">
    <property type="entry name" value="Winged helix-like DNA-binding domain superfamily/Winged helix DNA-binding domain"/>
    <property type="match status" value="1"/>
</dbReference>
<feature type="compositionally biased region" description="Basic and acidic residues" evidence="6">
    <location>
        <begin position="337"/>
        <end position="354"/>
    </location>
</feature>
<feature type="domain" description="SWIRM" evidence="7">
    <location>
        <begin position="424"/>
        <end position="521"/>
    </location>
</feature>
<feature type="region of interest" description="Disordered" evidence="6">
    <location>
        <begin position="237"/>
        <end position="413"/>
    </location>
</feature>
<dbReference type="InterPro" id="IPR009057">
    <property type="entry name" value="Homeodomain-like_sf"/>
</dbReference>
<gene>
    <name evidence="10" type="ORF">SARC_04609</name>
</gene>
<reference evidence="10 11" key="1">
    <citation type="submission" date="2011-02" db="EMBL/GenBank/DDBJ databases">
        <title>The Genome Sequence of Sphaeroforma arctica JP610.</title>
        <authorList>
            <consortium name="The Broad Institute Genome Sequencing Platform"/>
            <person name="Russ C."/>
            <person name="Cuomo C."/>
            <person name="Young S.K."/>
            <person name="Zeng Q."/>
            <person name="Gargeya S."/>
            <person name="Alvarado L."/>
            <person name="Berlin A."/>
            <person name="Chapman S.B."/>
            <person name="Chen Z."/>
            <person name="Freedman E."/>
            <person name="Gellesch M."/>
            <person name="Goldberg J."/>
            <person name="Griggs A."/>
            <person name="Gujja S."/>
            <person name="Heilman E."/>
            <person name="Heiman D."/>
            <person name="Howarth C."/>
            <person name="Mehta T."/>
            <person name="Neiman D."/>
            <person name="Pearson M."/>
            <person name="Roberts A."/>
            <person name="Saif S."/>
            <person name="Shea T."/>
            <person name="Shenoy N."/>
            <person name="Sisk P."/>
            <person name="Stolte C."/>
            <person name="Sykes S."/>
            <person name="White J."/>
            <person name="Yandava C."/>
            <person name="Burger G."/>
            <person name="Gray M.W."/>
            <person name="Holland P.W.H."/>
            <person name="King N."/>
            <person name="Lang F.B.F."/>
            <person name="Roger A.J."/>
            <person name="Ruiz-Trillo I."/>
            <person name="Haas B."/>
            <person name="Nusbaum C."/>
            <person name="Birren B."/>
        </authorList>
    </citation>
    <scope>NUCLEOTIDE SEQUENCE [LARGE SCALE GENOMIC DNA]</scope>
    <source>
        <strain evidence="10 11">JP610</strain>
    </source>
</reference>
<feature type="compositionally biased region" description="Polar residues" evidence="6">
    <location>
        <begin position="281"/>
        <end position="290"/>
    </location>
</feature>
<evidence type="ECO:0008006" key="12">
    <source>
        <dbReference type="Google" id="ProtNLM"/>
    </source>
</evidence>
<feature type="compositionally biased region" description="Basic and acidic residues" evidence="6">
    <location>
        <begin position="168"/>
        <end position="177"/>
    </location>
</feature>
<evidence type="ECO:0000256" key="1">
    <source>
        <dbReference type="ARBA" id="ARBA00023015"/>
    </source>
</evidence>
<keyword evidence="3" id="KW-0804">Transcription</keyword>
<feature type="compositionally biased region" description="Low complexity" evidence="6">
    <location>
        <begin position="888"/>
        <end position="900"/>
    </location>
</feature>